<accession>A0AAD1UDR3</accession>
<organism evidence="1 2">
    <name type="scientific">Euplotes crassus</name>
    <dbReference type="NCBI Taxonomy" id="5936"/>
    <lineage>
        <taxon>Eukaryota</taxon>
        <taxon>Sar</taxon>
        <taxon>Alveolata</taxon>
        <taxon>Ciliophora</taxon>
        <taxon>Intramacronucleata</taxon>
        <taxon>Spirotrichea</taxon>
        <taxon>Hypotrichia</taxon>
        <taxon>Euplotida</taxon>
        <taxon>Euplotidae</taxon>
        <taxon>Moneuplotes</taxon>
    </lineage>
</organism>
<evidence type="ECO:0000313" key="1">
    <source>
        <dbReference type="EMBL" id="CAI2366962.1"/>
    </source>
</evidence>
<gene>
    <name evidence="1" type="ORF">ECRASSUSDP1_LOCUS8238</name>
</gene>
<comment type="caution">
    <text evidence="1">The sequence shown here is derived from an EMBL/GenBank/DDBJ whole genome shotgun (WGS) entry which is preliminary data.</text>
</comment>
<dbReference type="Proteomes" id="UP001295684">
    <property type="component" value="Unassembled WGS sequence"/>
</dbReference>
<dbReference type="EMBL" id="CAMPGE010008050">
    <property type="protein sequence ID" value="CAI2366962.1"/>
    <property type="molecule type" value="Genomic_DNA"/>
</dbReference>
<sequence>MKTISRATILDRDKFDFSSLSGIQHDMLKCFRNIEKSNKRHTNGIKKTHHRFFIENRRIQQHTRDANTASPVQKRVDSRIEIIPKVRSFKGNLKRKDFRRKLPTKEQIMNKLQAFTNKSINLKFTDNKGDINIDLKGMTALPPTVKSHYSYSPQKRSKERMAEYTDLSKAKNISMAPGKYASADPEGFHNNHDISQIDSGLLKFELEKQTRTEPLSVLHQAKIKLRENSEYRKHKNNFFLLE</sequence>
<dbReference type="AlphaFoldDB" id="A0AAD1UDR3"/>
<keyword evidence="2" id="KW-1185">Reference proteome</keyword>
<proteinExistence type="predicted"/>
<name>A0AAD1UDR3_EUPCR</name>
<evidence type="ECO:0000313" key="2">
    <source>
        <dbReference type="Proteomes" id="UP001295684"/>
    </source>
</evidence>
<reference evidence="1" key="1">
    <citation type="submission" date="2023-07" db="EMBL/GenBank/DDBJ databases">
        <authorList>
            <consortium name="AG Swart"/>
            <person name="Singh M."/>
            <person name="Singh A."/>
            <person name="Seah K."/>
            <person name="Emmerich C."/>
        </authorList>
    </citation>
    <scope>NUCLEOTIDE SEQUENCE</scope>
    <source>
        <strain evidence="1">DP1</strain>
    </source>
</reference>
<protein>
    <submittedName>
        <fullName evidence="1">Uncharacterized protein</fullName>
    </submittedName>
</protein>